<dbReference type="Proteomes" id="UP000218113">
    <property type="component" value="Unassembled WGS sequence"/>
</dbReference>
<keyword evidence="1" id="KW-0812">Transmembrane</keyword>
<keyword evidence="1" id="KW-0472">Membrane</keyword>
<keyword evidence="1" id="KW-1133">Transmembrane helix</keyword>
<evidence type="ECO:0000313" key="2">
    <source>
        <dbReference type="EMBL" id="PCI28977.1"/>
    </source>
</evidence>
<reference evidence="3" key="1">
    <citation type="submission" date="2017-08" db="EMBL/GenBank/DDBJ databases">
        <title>A dynamic microbial community with high functional redundancy inhabits the cold, oxic subseafloor aquifer.</title>
        <authorList>
            <person name="Tully B.J."/>
            <person name="Wheat C.G."/>
            <person name="Glazer B.T."/>
            <person name="Huber J.A."/>
        </authorList>
    </citation>
    <scope>NUCLEOTIDE SEQUENCE [LARGE SCALE GENOMIC DNA]</scope>
</reference>
<evidence type="ECO:0000256" key="1">
    <source>
        <dbReference type="SAM" id="Phobius"/>
    </source>
</evidence>
<protein>
    <submittedName>
        <fullName evidence="2">Uncharacterized protein</fullName>
    </submittedName>
</protein>
<sequence>MRIDKGLLQRFCLLAGVLILVAVNLILPLKDKIPYLEKRIDELWKEKKFLQGFVLQMEYHRPVYQGIQAKSKELSKPGGQSWENMLAGMLKQRVLHLVKQQVESLEPVEWVHQLRIQQEISGSYQEQMAYFNDLLRADNQMLIKSYQLKSQDYGSKSPTLIAIVELRYFFVKL</sequence>
<gene>
    <name evidence="2" type="ORF">COB67_05175</name>
</gene>
<accession>A0A2A4T7L0</accession>
<dbReference type="EMBL" id="NVSR01000022">
    <property type="protein sequence ID" value="PCI28977.1"/>
    <property type="molecule type" value="Genomic_DNA"/>
</dbReference>
<organism evidence="2 3">
    <name type="scientific">SAR324 cluster bacterium</name>
    <dbReference type="NCBI Taxonomy" id="2024889"/>
    <lineage>
        <taxon>Bacteria</taxon>
        <taxon>Deltaproteobacteria</taxon>
        <taxon>SAR324 cluster</taxon>
    </lineage>
</organism>
<evidence type="ECO:0000313" key="3">
    <source>
        <dbReference type="Proteomes" id="UP000218113"/>
    </source>
</evidence>
<dbReference type="AlphaFoldDB" id="A0A2A4T7L0"/>
<proteinExistence type="predicted"/>
<comment type="caution">
    <text evidence="2">The sequence shown here is derived from an EMBL/GenBank/DDBJ whole genome shotgun (WGS) entry which is preliminary data.</text>
</comment>
<feature type="transmembrane region" description="Helical" evidence="1">
    <location>
        <begin position="7"/>
        <end position="27"/>
    </location>
</feature>
<name>A0A2A4T7L0_9DELT</name>